<sequence length="337" mass="33793">MPGLGLPTTGRITSGATPKLPSYATPRMPSGQVAGVGIPMGAKLIAQGSGMGSGQVPASDPYGQLPATAANYHPYEPSTQPGMPATDGSGFVAPGGGIGSAMRYDTATHYQGNAPSHPVNFATGAGMGYHPTNVQGVFESGGNNFTNLPSVYGAGARGLSGVAAVADGLTPQQAHQQLTKNLSTFSSGRTKAGLPGAVPPVKAPLPTAPTPFAGAAINKAFEPDPFNGAAIQNQYEPAAQQAGNFIGSSIGDAWGAGPGVPTAPDAPTFSPSKWAGTHAVEDAYNSGLGRFTTSGIGDYWGAGKGMPKAPKVPAIYDPADWWISKQLGSFGRGLAGS</sequence>
<evidence type="ECO:0000313" key="2">
    <source>
        <dbReference type="EMBL" id="CDQ11258.1"/>
    </source>
</evidence>
<protein>
    <submittedName>
        <fullName evidence="2">Uncharacterized protein</fullName>
    </submittedName>
</protein>
<reference evidence="2" key="2">
    <citation type="submission" date="2014-07" db="EMBL/GenBank/DDBJ databases">
        <title>Initial genome analysis of the psychrotolerant acidophile Acidithiobacillus ferrivorans CF27: insights into iron and sulfur oxidation pathways and into biofilm formation.</title>
        <authorList>
            <person name="Talla E."/>
            <person name="Hedrich S."/>
            <person name="Mangenot S."/>
            <person name="Ji B."/>
            <person name="Johnson D.B."/>
            <person name="Barbe V."/>
            <person name="Bonnefoy V."/>
        </authorList>
    </citation>
    <scope>NUCLEOTIDE SEQUENCE [LARGE SCALE GENOMIC DNA]</scope>
    <source>
        <strain evidence="2">CF27</strain>
    </source>
</reference>
<dbReference type="AlphaFoldDB" id="A0A060UWX6"/>
<proteinExistence type="predicted"/>
<evidence type="ECO:0000256" key="1">
    <source>
        <dbReference type="SAM" id="MobiDB-lite"/>
    </source>
</evidence>
<keyword evidence="4" id="KW-1185">Reference proteome</keyword>
<accession>A0A060UWX6</accession>
<gene>
    <name evidence="3" type="ORF">AFERRI_50820</name>
    <name evidence="2" type="ORF">AFERRI_530153</name>
</gene>
<feature type="region of interest" description="Disordered" evidence="1">
    <location>
        <begin position="1"/>
        <end position="25"/>
    </location>
</feature>
<dbReference type="Proteomes" id="UP000193925">
    <property type="component" value="Chromosome AFERRI"/>
</dbReference>
<reference evidence="3 4" key="3">
    <citation type="submission" date="2017-03" db="EMBL/GenBank/DDBJ databases">
        <authorList>
            <person name="Regsiter A."/>
            <person name="William W."/>
        </authorList>
    </citation>
    <scope>NUCLEOTIDE SEQUENCE [LARGE SCALE GENOMIC DNA]</scope>
    <source>
        <strain evidence="3">PRJEB5721</strain>
    </source>
</reference>
<reference evidence="2" key="1">
    <citation type="submission" date="2014-03" db="EMBL/GenBank/DDBJ databases">
        <authorList>
            <person name="Genoscope - CEA"/>
        </authorList>
    </citation>
    <scope>NUCLEOTIDE SEQUENCE [LARGE SCALE GENOMIC DNA]</scope>
    <source>
        <strain evidence="2">CF27</strain>
    </source>
</reference>
<dbReference type="EMBL" id="LT841305">
    <property type="protein sequence ID" value="SMH67618.1"/>
    <property type="molecule type" value="Genomic_DNA"/>
</dbReference>
<organism evidence="2">
    <name type="scientific">Acidithiobacillus ferrivorans</name>
    <dbReference type="NCBI Taxonomy" id="160808"/>
    <lineage>
        <taxon>Bacteria</taxon>
        <taxon>Pseudomonadati</taxon>
        <taxon>Pseudomonadota</taxon>
        <taxon>Acidithiobacillia</taxon>
        <taxon>Acidithiobacillales</taxon>
        <taxon>Acidithiobacillaceae</taxon>
        <taxon>Acidithiobacillus</taxon>
    </lineage>
</organism>
<dbReference type="EMBL" id="CCCS020000049">
    <property type="protein sequence ID" value="CDQ11258.1"/>
    <property type="molecule type" value="Genomic_DNA"/>
</dbReference>
<name>A0A060UWX6_9PROT</name>
<evidence type="ECO:0000313" key="3">
    <source>
        <dbReference type="EMBL" id="SMH67618.1"/>
    </source>
</evidence>
<evidence type="ECO:0000313" key="4">
    <source>
        <dbReference type="Proteomes" id="UP000193925"/>
    </source>
</evidence>